<evidence type="ECO:0000313" key="9">
    <source>
        <dbReference type="Proteomes" id="UP000595636"/>
    </source>
</evidence>
<evidence type="ECO:0000313" key="8">
    <source>
        <dbReference type="EMBL" id="QQM43711.1"/>
    </source>
</evidence>
<dbReference type="InterPro" id="IPR011990">
    <property type="entry name" value="TPR-like_helical_dom_sf"/>
</dbReference>
<accession>A0A7T7REJ1</accession>
<dbReference type="EMBL" id="CP066831">
    <property type="protein sequence ID" value="QQM43711.1"/>
    <property type="molecule type" value="Genomic_DNA"/>
</dbReference>
<comment type="similarity">
    <text evidence="1">Belongs to the AfsR/DnrI/RedD regulatory family.</text>
</comment>
<dbReference type="SMART" id="SM01043">
    <property type="entry name" value="BTAD"/>
    <property type="match status" value="1"/>
</dbReference>
<feature type="domain" description="OmpR/PhoB-type" evidence="7">
    <location>
        <begin position="1"/>
        <end position="100"/>
    </location>
</feature>
<dbReference type="KEGG" id="slf:JEQ17_32890"/>
<keyword evidence="4 6" id="KW-0238">DNA-binding</keyword>
<dbReference type="Pfam" id="PF00486">
    <property type="entry name" value="Trans_reg_C"/>
    <property type="match status" value="1"/>
</dbReference>
<dbReference type="RefSeq" id="WP_200398638.1">
    <property type="nucleotide sequence ID" value="NZ_CP066831.1"/>
</dbReference>
<dbReference type="Gene3D" id="1.10.10.10">
    <property type="entry name" value="Winged helix-like DNA-binding domain superfamily/Winged helix DNA-binding domain"/>
    <property type="match status" value="1"/>
</dbReference>
<evidence type="ECO:0000256" key="2">
    <source>
        <dbReference type="ARBA" id="ARBA00023012"/>
    </source>
</evidence>
<keyword evidence="9" id="KW-1185">Reference proteome</keyword>
<dbReference type="AlphaFoldDB" id="A0A7T7REJ1"/>
<keyword evidence="5" id="KW-0804">Transcription</keyword>
<proteinExistence type="inferred from homology"/>
<evidence type="ECO:0000256" key="3">
    <source>
        <dbReference type="ARBA" id="ARBA00023015"/>
    </source>
</evidence>
<dbReference type="PANTHER" id="PTHR35807">
    <property type="entry name" value="TRANSCRIPTIONAL REGULATOR REDD-RELATED"/>
    <property type="match status" value="1"/>
</dbReference>
<dbReference type="InterPro" id="IPR016032">
    <property type="entry name" value="Sig_transdc_resp-reg_C-effctor"/>
</dbReference>
<evidence type="ECO:0000256" key="4">
    <source>
        <dbReference type="ARBA" id="ARBA00023125"/>
    </source>
</evidence>
<keyword evidence="2" id="KW-0902">Two-component regulatory system</keyword>
<gene>
    <name evidence="8" type="ORF">JEQ17_32890</name>
</gene>
<keyword evidence="3" id="KW-0805">Transcription regulation</keyword>
<dbReference type="InterPro" id="IPR005158">
    <property type="entry name" value="BTAD"/>
</dbReference>
<dbReference type="Proteomes" id="UP000595636">
    <property type="component" value="Chromosome"/>
</dbReference>
<evidence type="ECO:0000256" key="5">
    <source>
        <dbReference type="ARBA" id="ARBA00023163"/>
    </source>
</evidence>
<dbReference type="Pfam" id="PF03704">
    <property type="entry name" value="BTAD"/>
    <property type="match status" value="1"/>
</dbReference>
<dbReference type="SUPFAM" id="SSF46894">
    <property type="entry name" value="C-terminal effector domain of the bipartite response regulators"/>
    <property type="match status" value="1"/>
</dbReference>
<dbReference type="Gene3D" id="1.25.40.10">
    <property type="entry name" value="Tetratricopeptide repeat domain"/>
    <property type="match status" value="1"/>
</dbReference>
<name>A0A7T7REJ1_9ACTN</name>
<dbReference type="GO" id="GO:0006355">
    <property type="term" value="P:regulation of DNA-templated transcription"/>
    <property type="evidence" value="ECO:0007669"/>
    <property type="project" value="InterPro"/>
</dbReference>
<dbReference type="SMART" id="SM00862">
    <property type="entry name" value="Trans_reg_C"/>
    <property type="match status" value="1"/>
</dbReference>
<dbReference type="PROSITE" id="PS51755">
    <property type="entry name" value="OMPR_PHOB"/>
    <property type="match status" value="1"/>
</dbReference>
<feature type="DNA-binding region" description="OmpR/PhoB-type" evidence="6">
    <location>
        <begin position="1"/>
        <end position="100"/>
    </location>
</feature>
<dbReference type="GO" id="GO:0003677">
    <property type="term" value="F:DNA binding"/>
    <property type="evidence" value="ECO:0007669"/>
    <property type="project" value="UniProtKB-UniRule"/>
</dbReference>
<dbReference type="CDD" id="cd15831">
    <property type="entry name" value="BTAD"/>
    <property type="match status" value="1"/>
</dbReference>
<evidence type="ECO:0000256" key="1">
    <source>
        <dbReference type="ARBA" id="ARBA00005820"/>
    </source>
</evidence>
<dbReference type="InterPro" id="IPR051677">
    <property type="entry name" value="AfsR-DnrI-RedD_regulator"/>
</dbReference>
<evidence type="ECO:0000256" key="6">
    <source>
        <dbReference type="PROSITE-ProRule" id="PRU01091"/>
    </source>
</evidence>
<evidence type="ECO:0000259" key="7">
    <source>
        <dbReference type="PROSITE" id="PS51755"/>
    </source>
</evidence>
<dbReference type="PANTHER" id="PTHR35807:SF1">
    <property type="entry name" value="TRANSCRIPTIONAL REGULATOR REDD"/>
    <property type="match status" value="1"/>
</dbReference>
<sequence>MEIEVLGPLDIRLDGTSIVPSAGKPRQILALLALRAGRIVPVPVLMEEIWGDRIPRSAQTTLQTYILQLRRRISAARPDVRRPTAKDVLSTRFGGYLLSEPVHSSDVGTFQRLTAEGSAALERGEAGLAADVLGRALSLWHGSALIDVPTGHVLDTEILGIEEARARALELRIEADLRLGRHAELLGELRMLVAQHPMHESFHAQLMIALCRSGHTWRALDVYQQLRSALVGELGVEPSDRIQRLHQQVLGGGLDKPRSTYVERDLALELR</sequence>
<reference evidence="8 9" key="1">
    <citation type="submission" date="2020-12" db="EMBL/GenBank/DDBJ databases">
        <title>A novel species.</title>
        <authorList>
            <person name="Li K."/>
        </authorList>
    </citation>
    <scope>NUCLEOTIDE SEQUENCE [LARGE SCALE GENOMIC DNA]</scope>
    <source>
        <strain evidence="8 9">ZYC-3</strain>
    </source>
</reference>
<organism evidence="8 9">
    <name type="scientific">Streptomyces liliifuscus</name>
    <dbReference type="NCBI Taxonomy" id="2797636"/>
    <lineage>
        <taxon>Bacteria</taxon>
        <taxon>Bacillati</taxon>
        <taxon>Actinomycetota</taxon>
        <taxon>Actinomycetes</taxon>
        <taxon>Kitasatosporales</taxon>
        <taxon>Streptomycetaceae</taxon>
        <taxon>Streptomyces</taxon>
    </lineage>
</organism>
<dbReference type="SUPFAM" id="SSF48452">
    <property type="entry name" value="TPR-like"/>
    <property type="match status" value="1"/>
</dbReference>
<dbReference type="GO" id="GO:0000160">
    <property type="term" value="P:phosphorelay signal transduction system"/>
    <property type="evidence" value="ECO:0007669"/>
    <property type="project" value="UniProtKB-KW"/>
</dbReference>
<dbReference type="InterPro" id="IPR036388">
    <property type="entry name" value="WH-like_DNA-bd_sf"/>
</dbReference>
<protein>
    <submittedName>
        <fullName evidence="8">AfsR/SARP family transcriptional regulator</fullName>
    </submittedName>
</protein>
<dbReference type="InterPro" id="IPR001867">
    <property type="entry name" value="OmpR/PhoB-type_DNA-bd"/>
</dbReference>